<proteinExistence type="predicted"/>
<evidence type="ECO:0000313" key="2">
    <source>
        <dbReference type="Proteomes" id="UP001163324"/>
    </source>
</evidence>
<organism evidence="1 2">
    <name type="scientific">Trichothecium roseum</name>
    <dbReference type="NCBI Taxonomy" id="47278"/>
    <lineage>
        <taxon>Eukaryota</taxon>
        <taxon>Fungi</taxon>
        <taxon>Dikarya</taxon>
        <taxon>Ascomycota</taxon>
        <taxon>Pezizomycotina</taxon>
        <taxon>Sordariomycetes</taxon>
        <taxon>Hypocreomycetidae</taxon>
        <taxon>Hypocreales</taxon>
        <taxon>Hypocreales incertae sedis</taxon>
        <taxon>Trichothecium</taxon>
    </lineage>
</organism>
<accession>A0ACC0UQI1</accession>
<gene>
    <name evidence="1" type="ORF">N3K66_008545</name>
</gene>
<comment type="caution">
    <text evidence="1">The sequence shown here is derived from an EMBL/GenBank/DDBJ whole genome shotgun (WGS) entry which is preliminary data.</text>
</comment>
<keyword evidence="2" id="KW-1185">Reference proteome</keyword>
<reference evidence="1" key="1">
    <citation type="submission" date="2022-10" db="EMBL/GenBank/DDBJ databases">
        <title>Complete Genome of Trichothecium roseum strain YXFP-22015, a Plant Pathogen Isolated from Citrus.</title>
        <authorList>
            <person name="Wang Y."/>
            <person name="Zhu L."/>
        </authorList>
    </citation>
    <scope>NUCLEOTIDE SEQUENCE</scope>
    <source>
        <strain evidence="1">YXFP-22015</strain>
    </source>
</reference>
<name>A0ACC0UQI1_9HYPO</name>
<protein>
    <submittedName>
        <fullName evidence="1">Uncharacterized protein</fullName>
    </submittedName>
</protein>
<evidence type="ECO:0000313" key="1">
    <source>
        <dbReference type="EMBL" id="KAI9896373.1"/>
    </source>
</evidence>
<sequence length="251" mass="26359">MAINKHLALLATAASTTFAAAQDLNAMAEGACNPTQGGEGACGPNGSEEWLNSGLRGDGWEPPFLDINNLTHISLEDYYSGVGSACAQYDSAFQASGSKYDIDPAVLAFIAMQESSCNNDAGGPTPGLMQCHPGNCQNGQDSCWYPVEDNVDCGAFFLRSALDGADGNAVRALGRYNGWFTAEDGNGMNGGRGITVDYPCSDEGKGNGYPQNLDYIHETLNGWFQGYDIYGDDAGLGGSYDCQGNCDANVC</sequence>
<dbReference type="Proteomes" id="UP001163324">
    <property type="component" value="Chromosome 9"/>
</dbReference>
<dbReference type="EMBL" id="CM047948">
    <property type="protein sequence ID" value="KAI9896373.1"/>
    <property type="molecule type" value="Genomic_DNA"/>
</dbReference>